<proteinExistence type="predicted"/>
<dbReference type="Proteomes" id="UP000805649">
    <property type="component" value="Unassembled WGS sequence"/>
</dbReference>
<evidence type="ECO:0000313" key="1">
    <source>
        <dbReference type="EMBL" id="KAL0939354.1"/>
    </source>
</evidence>
<reference evidence="1 2" key="1">
    <citation type="journal article" date="2020" name="Phytopathology">
        <title>Genome Sequence Resources of Colletotrichum truncatum, C. plurivorum, C. musicola, and C. sojae: Four Species Pathogenic to Soybean (Glycine max).</title>
        <authorList>
            <person name="Rogerio F."/>
            <person name="Boufleur T.R."/>
            <person name="Ciampi-Guillardi M."/>
            <person name="Sukno S.A."/>
            <person name="Thon M.R."/>
            <person name="Massola Junior N.S."/>
            <person name="Baroncelli R."/>
        </authorList>
    </citation>
    <scope>NUCLEOTIDE SEQUENCE [LARGE SCALE GENOMIC DNA]</scope>
    <source>
        <strain evidence="1 2">CMES1059</strain>
    </source>
</reference>
<keyword evidence="2" id="KW-1185">Reference proteome</keyword>
<sequence>MSGLEPEPERSNGPGTSSGPSALDDALRSELYAAIEAVYASPPRFGPQPDLKPRPATTTRDPAHAPYHSVPRMSNGSACGRLARHMETWKSRLNAYDPRHQRAFYHLHPPENSDDLESLVMGQSMSAADSELVQHLRFSCPKSGFEVFLVVLEYTGITYQFNAWVPRQQARGQSIQGQLGEDGYWKTYQHVQHSPHIHQVRNLSGAIMAEEIDCREDDVLDKRNVAWERARRGIFSWQGRSEQRAFEEEWQARRNNPNWREMIVPGTRVDLGKYYAPAIMIVPLETQLHFINLAGKPPPVINVWRYLLQQCERSFDVLTMFDKYVPPGTQYLKPDKQETYTKALKALCNYAFPGGDDAVAETNILSMWIQNRKAWAEAIDSELLGDLMMTSLIFDDDEFFEHLATCVPFHPVINYIWLSRKRGTYVYPVGLAHKAYLHLSQRVNKSGTGDRLCRLAFQDVNFLQIANDISTIPMLRDDGEAIDISRELVQAAVTARLETPLSANHGRAIVELLRLCGNFQSWSEIVDSAIDQPRELWRHTQFILGLLNRLLEVTVRENLPLDQVIAFYRKFEKLVITTDSTGQVGSLVSNALKDQSSEAQIARQAWCEPEPTIDYLENKDVPPPTSFAVLAGLFRSLDQLGLREETANLVEHIIARQDEIKPIHMATLWLPCLRALQDLVDPETSAYQKLFQAIFERYENTVFEDVSGSFEDAPEHIPPMAPCCDDCKYLDAFLEQPNWKRFHVVKPRTVIDHIQDQLRSQKKAVEVNIFGKNEQALTMQLNKVSMVNKQLQKAQELRKQEATRIAQQFDPEGLLPFLGDKGDILWRLGNAESQENAPGKTPSKPSNTSAGSAVTPKKDPSDSTVKKEAASSIDYSTNRVTPKTESPSKRHAVKTEATILTSSERPVDGNHTHDMPGSVKKEAIPSSSQAQPRATGVSTRDRLKSLQPPRRNSTPKFNDYSSVPKDRTDRTHGNFLSSAGGPESSSSKTLEPATRRDPLASFGGIRSRGPVRTGTQTAGSAKGHTAPTMKGFGLSGRTNATPGPSTTSTQLGFTPGVSSTRPHPTSNYNTSSTSTESPRTTGQGGLSIFDAERAKGARSSGSAPGSQGASGNAAPETWPSARDKENTHHIGLSKPVSGRLSMTPSSEVLAARSPNVRPVNRSSALTAGSKRKAEDDAIIDLCGSSPELGPSKRVRRTAVFDAPDDDDPFAD</sequence>
<comment type="caution">
    <text evidence="1">The sequence shown here is derived from an EMBL/GenBank/DDBJ whole genome shotgun (WGS) entry which is preliminary data.</text>
</comment>
<evidence type="ECO:0000313" key="2">
    <source>
        <dbReference type="Proteomes" id="UP000805649"/>
    </source>
</evidence>
<accession>A0ACC3Z5I9</accession>
<protein>
    <submittedName>
        <fullName evidence="1">Uncharacterized protein</fullName>
    </submittedName>
</protein>
<organism evidence="1 2">
    <name type="scientific">Colletotrichum truncatum</name>
    <name type="common">Anthracnose fungus</name>
    <name type="synonym">Colletotrichum capsici</name>
    <dbReference type="NCBI Taxonomy" id="5467"/>
    <lineage>
        <taxon>Eukaryota</taxon>
        <taxon>Fungi</taxon>
        <taxon>Dikarya</taxon>
        <taxon>Ascomycota</taxon>
        <taxon>Pezizomycotina</taxon>
        <taxon>Sordariomycetes</taxon>
        <taxon>Hypocreomycetidae</taxon>
        <taxon>Glomerellales</taxon>
        <taxon>Glomerellaceae</taxon>
        <taxon>Colletotrichum</taxon>
        <taxon>Colletotrichum truncatum species complex</taxon>
    </lineage>
</organism>
<gene>
    <name evidence="1" type="ORF">CTRU02_205964</name>
</gene>
<dbReference type="EMBL" id="VUJX02000003">
    <property type="protein sequence ID" value="KAL0939354.1"/>
    <property type="molecule type" value="Genomic_DNA"/>
</dbReference>
<name>A0ACC3Z5I9_COLTU</name>